<evidence type="ECO:0000259" key="7">
    <source>
        <dbReference type="Pfam" id="PF02687"/>
    </source>
</evidence>
<dbReference type="AlphaFoldDB" id="A0A372NVM6"/>
<keyword evidence="2" id="KW-1003">Cell membrane</keyword>
<evidence type="ECO:0000256" key="1">
    <source>
        <dbReference type="ARBA" id="ARBA00004651"/>
    </source>
</evidence>
<evidence type="ECO:0000256" key="5">
    <source>
        <dbReference type="ARBA" id="ARBA00023136"/>
    </source>
</evidence>
<dbReference type="PANTHER" id="PTHR30572:SF18">
    <property type="entry name" value="ABC-TYPE MACROLIDE FAMILY EXPORT SYSTEM PERMEASE COMPONENT 2"/>
    <property type="match status" value="1"/>
</dbReference>
<comment type="subcellular location">
    <subcellularLocation>
        <location evidence="1">Cell membrane</location>
        <topology evidence="1">Multi-pass membrane protein</topology>
    </subcellularLocation>
</comment>
<keyword evidence="10" id="KW-1185">Reference proteome</keyword>
<dbReference type="Proteomes" id="UP000264217">
    <property type="component" value="Unassembled WGS sequence"/>
</dbReference>
<dbReference type="InterPro" id="IPR003838">
    <property type="entry name" value="ABC3_permease_C"/>
</dbReference>
<dbReference type="InterPro" id="IPR050250">
    <property type="entry name" value="Macrolide_Exporter_MacB"/>
</dbReference>
<feature type="transmembrane region" description="Helical" evidence="6">
    <location>
        <begin position="706"/>
        <end position="728"/>
    </location>
</feature>
<dbReference type="RefSeq" id="WP_117389755.1">
    <property type="nucleotide sequence ID" value="NZ_QWDC01000001.1"/>
</dbReference>
<evidence type="ECO:0000256" key="4">
    <source>
        <dbReference type="ARBA" id="ARBA00022989"/>
    </source>
</evidence>
<dbReference type="GO" id="GO:0005886">
    <property type="term" value="C:plasma membrane"/>
    <property type="evidence" value="ECO:0007669"/>
    <property type="project" value="UniProtKB-SubCell"/>
</dbReference>
<gene>
    <name evidence="9" type="ORF">D0C36_01130</name>
</gene>
<feature type="domain" description="MacB-like periplasmic core" evidence="8">
    <location>
        <begin position="432"/>
        <end position="627"/>
    </location>
</feature>
<keyword evidence="5 6" id="KW-0472">Membrane</keyword>
<evidence type="ECO:0000313" key="9">
    <source>
        <dbReference type="EMBL" id="RFZ94190.1"/>
    </source>
</evidence>
<dbReference type="PANTHER" id="PTHR30572">
    <property type="entry name" value="MEMBRANE COMPONENT OF TRANSPORTER-RELATED"/>
    <property type="match status" value="1"/>
</dbReference>
<organism evidence="9 10">
    <name type="scientific">Mucilaginibacter conchicola</name>
    <dbReference type="NCBI Taxonomy" id="2303333"/>
    <lineage>
        <taxon>Bacteria</taxon>
        <taxon>Pseudomonadati</taxon>
        <taxon>Bacteroidota</taxon>
        <taxon>Sphingobacteriia</taxon>
        <taxon>Sphingobacteriales</taxon>
        <taxon>Sphingobacteriaceae</taxon>
        <taxon>Mucilaginibacter</taxon>
    </lineage>
</organism>
<feature type="transmembrane region" description="Helical" evidence="6">
    <location>
        <begin position="420"/>
        <end position="440"/>
    </location>
</feature>
<sequence length="785" mass="87973">MIKNYVKIAWRNLVRNKGFALTNILGLTIGMLCTVFIFLWVKDEVSFDKFHQDHDNIYKVLATRDFKNNVFTDPSMAMPLAKAIDGGNPQIKHAVVTTYREEHLVEYNNTKVKKHLYQVGEQFFNIFSWKFTKGSAATALSDPKNMVITESAAKSFFGDTDPINKVLKLDNANNFKIVGVVADPPGNSTFQFDFIIPFDYTNEWVKNRMNEWYNSSHNVFVQTVPNANMAAVDKYIDQVKHKNAPNDKISTYYTFPMNKWHLYSEFKDGKNVGGMIEYVRLFTVIAVIILLIACVNFMNLSTARSEKRAKEVGIRKTLGSDKSQLVTQFFFESIIIALIAFVLAVGFVFLLMPFFNTLVDKNLRLNVFEPFFILGAFIIIVFTGVVAGSYPALYLSSFNPVKVLKGTFAAGKAAILPRRILVVGQFVMSILLISATIIVYQQIQHIKNRSIGYNPNNLIMIPASDDINKSFASIKQELQNTNLVSSVTRTSSPLTEIWWKSGAPDYDGKPANADIIFSGLQADVDLTKTIGTKILAGRDFIGTPGDTSVMLLNKAAVDAMKLKNPVGMVMRYGNRKYTVAGVIDNMVMASPFDPVDPLMVYYSPNGASAVNIRLKEGVAPQKAITMLEGIFKKYNPKELFEYRFVDQEFGKKFATEELISRVTNIFAGLAIFICCIGLAGLASFTIEKRFREIGVRKVLGATVRQLLMLISAEFLKLVLIAFLIAVPLTWYLMSNWLQKYTYHINVSIWLFGAVGALILLLTLVVVSLNTMKAALANPVKSLRSE</sequence>
<dbReference type="InterPro" id="IPR025857">
    <property type="entry name" value="MacB_PCD"/>
</dbReference>
<evidence type="ECO:0000259" key="8">
    <source>
        <dbReference type="Pfam" id="PF12704"/>
    </source>
</evidence>
<keyword evidence="3 6" id="KW-0812">Transmembrane</keyword>
<feature type="transmembrane region" description="Helical" evidence="6">
    <location>
        <begin position="20"/>
        <end position="41"/>
    </location>
</feature>
<reference evidence="9 10" key="1">
    <citation type="submission" date="2018-08" db="EMBL/GenBank/DDBJ databases">
        <title>Mucilaginibacter sp. MYSH2.</title>
        <authorList>
            <person name="Seo T."/>
        </authorList>
    </citation>
    <scope>NUCLEOTIDE SEQUENCE [LARGE SCALE GENOMIC DNA]</scope>
    <source>
        <strain evidence="9 10">MYSH2</strain>
    </source>
</reference>
<dbReference type="Pfam" id="PF12704">
    <property type="entry name" value="MacB_PCD"/>
    <property type="match status" value="2"/>
</dbReference>
<evidence type="ECO:0000256" key="6">
    <source>
        <dbReference type="SAM" id="Phobius"/>
    </source>
</evidence>
<evidence type="ECO:0000256" key="3">
    <source>
        <dbReference type="ARBA" id="ARBA00022692"/>
    </source>
</evidence>
<evidence type="ECO:0000256" key="2">
    <source>
        <dbReference type="ARBA" id="ARBA00022475"/>
    </source>
</evidence>
<proteinExistence type="predicted"/>
<feature type="transmembrane region" description="Helical" evidence="6">
    <location>
        <begin position="748"/>
        <end position="768"/>
    </location>
</feature>
<dbReference type="OrthoDB" id="610657at2"/>
<feature type="domain" description="ABC3 transporter permease C-terminal" evidence="7">
    <location>
        <begin position="284"/>
        <end position="400"/>
    </location>
</feature>
<dbReference type="EMBL" id="QWDC01000001">
    <property type="protein sequence ID" value="RFZ94190.1"/>
    <property type="molecule type" value="Genomic_DNA"/>
</dbReference>
<feature type="transmembrane region" description="Helical" evidence="6">
    <location>
        <begin position="329"/>
        <end position="351"/>
    </location>
</feature>
<dbReference type="GO" id="GO:0022857">
    <property type="term" value="F:transmembrane transporter activity"/>
    <property type="evidence" value="ECO:0007669"/>
    <property type="project" value="TreeGrafter"/>
</dbReference>
<feature type="transmembrane region" description="Helical" evidence="6">
    <location>
        <begin position="371"/>
        <end position="395"/>
    </location>
</feature>
<dbReference type="Pfam" id="PF02687">
    <property type="entry name" value="FtsX"/>
    <property type="match status" value="2"/>
</dbReference>
<feature type="transmembrane region" description="Helical" evidence="6">
    <location>
        <begin position="665"/>
        <end position="686"/>
    </location>
</feature>
<keyword evidence="4 6" id="KW-1133">Transmembrane helix</keyword>
<comment type="caution">
    <text evidence="9">The sequence shown here is derived from an EMBL/GenBank/DDBJ whole genome shotgun (WGS) entry which is preliminary data.</text>
</comment>
<protein>
    <submittedName>
        <fullName evidence="9">ABC transporter permease</fullName>
    </submittedName>
</protein>
<feature type="domain" description="MacB-like periplasmic core" evidence="8">
    <location>
        <begin position="21"/>
        <end position="238"/>
    </location>
</feature>
<feature type="transmembrane region" description="Helical" evidence="6">
    <location>
        <begin position="278"/>
        <end position="300"/>
    </location>
</feature>
<evidence type="ECO:0000313" key="10">
    <source>
        <dbReference type="Proteomes" id="UP000264217"/>
    </source>
</evidence>
<feature type="domain" description="ABC3 transporter permease C-terminal" evidence="7">
    <location>
        <begin position="664"/>
        <end position="774"/>
    </location>
</feature>
<accession>A0A372NVM6</accession>
<name>A0A372NVM6_9SPHI</name>